<accession>A0AAN6WNC7</accession>
<sequence>MCTNPPESPTPFCEPREGAQLRTGQTIEIIWSPLFFATGPNSRPRQIRVQAEFFPSSSSNTSSTLGFTSTLLSPSSGRFAWTILDSYLPPSINSLTASLAIAEPFTDSDGNGTVLEGNDSFPGPRVTILRSTGAQQPNSGSNKNNNTTNAANRGAIGGGPSPLAIVLPVIFGVLTIIVMVGCVFFRRKNPGFRMRDWVSGMMNRSGRGGFGSTNGGGGGGKGLLPLSLGQGGGYGERQSRGQRLQGKDIRVVTTDINSLRMNAVKMAGNGGFGGGGPNVFREEMRRQERVRV</sequence>
<reference evidence="3" key="1">
    <citation type="journal article" date="2023" name="Mol. Phylogenet. Evol.">
        <title>Genome-scale phylogeny and comparative genomics of the fungal order Sordariales.</title>
        <authorList>
            <person name="Hensen N."/>
            <person name="Bonometti L."/>
            <person name="Westerberg I."/>
            <person name="Brannstrom I.O."/>
            <person name="Guillou S."/>
            <person name="Cros-Aarteil S."/>
            <person name="Calhoun S."/>
            <person name="Haridas S."/>
            <person name="Kuo A."/>
            <person name="Mondo S."/>
            <person name="Pangilinan J."/>
            <person name="Riley R."/>
            <person name="LaButti K."/>
            <person name="Andreopoulos B."/>
            <person name="Lipzen A."/>
            <person name="Chen C."/>
            <person name="Yan M."/>
            <person name="Daum C."/>
            <person name="Ng V."/>
            <person name="Clum A."/>
            <person name="Steindorff A."/>
            <person name="Ohm R.A."/>
            <person name="Martin F."/>
            <person name="Silar P."/>
            <person name="Natvig D.O."/>
            <person name="Lalanne C."/>
            <person name="Gautier V."/>
            <person name="Ament-Velasquez S.L."/>
            <person name="Kruys A."/>
            <person name="Hutchinson M.I."/>
            <person name="Powell A.J."/>
            <person name="Barry K."/>
            <person name="Miller A.N."/>
            <person name="Grigoriev I.V."/>
            <person name="Debuchy R."/>
            <person name="Gladieux P."/>
            <person name="Hiltunen Thoren M."/>
            <person name="Johannesson H."/>
        </authorList>
    </citation>
    <scope>NUCLEOTIDE SEQUENCE</scope>
    <source>
        <strain evidence="3">PSN309</strain>
    </source>
</reference>
<dbReference type="AlphaFoldDB" id="A0AAN6WNC7"/>
<keyword evidence="2" id="KW-1133">Transmembrane helix</keyword>
<feature type="compositionally biased region" description="Low complexity" evidence="1">
    <location>
        <begin position="138"/>
        <end position="153"/>
    </location>
</feature>
<organism evidence="3 4">
    <name type="scientific">Podospora australis</name>
    <dbReference type="NCBI Taxonomy" id="1536484"/>
    <lineage>
        <taxon>Eukaryota</taxon>
        <taxon>Fungi</taxon>
        <taxon>Dikarya</taxon>
        <taxon>Ascomycota</taxon>
        <taxon>Pezizomycotina</taxon>
        <taxon>Sordariomycetes</taxon>
        <taxon>Sordariomycetidae</taxon>
        <taxon>Sordariales</taxon>
        <taxon>Podosporaceae</taxon>
        <taxon>Podospora</taxon>
    </lineage>
</organism>
<feature type="transmembrane region" description="Helical" evidence="2">
    <location>
        <begin position="163"/>
        <end position="185"/>
    </location>
</feature>
<proteinExistence type="predicted"/>
<dbReference type="Proteomes" id="UP001302126">
    <property type="component" value="Unassembled WGS sequence"/>
</dbReference>
<dbReference type="Pfam" id="PF14610">
    <property type="entry name" value="Psg1"/>
    <property type="match status" value="1"/>
</dbReference>
<name>A0AAN6WNC7_9PEZI</name>
<dbReference type="InterPro" id="IPR028000">
    <property type="entry name" value="Pma1"/>
</dbReference>
<feature type="region of interest" description="Disordered" evidence="1">
    <location>
        <begin position="131"/>
        <end position="153"/>
    </location>
</feature>
<comment type="caution">
    <text evidence="3">The sequence shown here is derived from an EMBL/GenBank/DDBJ whole genome shotgun (WGS) entry which is preliminary data.</text>
</comment>
<keyword evidence="4" id="KW-1185">Reference proteome</keyword>
<protein>
    <submittedName>
        <fullName evidence="3">Uncharacterized protein</fullName>
    </submittedName>
</protein>
<keyword evidence="2" id="KW-0472">Membrane</keyword>
<evidence type="ECO:0000256" key="2">
    <source>
        <dbReference type="SAM" id="Phobius"/>
    </source>
</evidence>
<evidence type="ECO:0000313" key="3">
    <source>
        <dbReference type="EMBL" id="KAK4183447.1"/>
    </source>
</evidence>
<gene>
    <name evidence="3" type="ORF">QBC35DRAFT_518203</name>
</gene>
<evidence type="ECO:0000256" key="1">
    <source>
        <dbReference type="SAM" id="MobiDB-lite"/>
    </source>
</evidence>
<keyword evidence="2" id="KW-0812">Transmembrane</keyword>
<dbReference type="EMBL" id="MU864547">
    <property type="protein sequence ID" value="KAK4183447.1"/>
    <property type="molecule type" value="Genomic_DNA"/>
</dbReference>
<evidence type="ECO:0000313" key="4">
    <source>
        <dbReference type="Proteomes" id="UP001302126"/>
    </source>
</evidence>
<reference evidence="3" key="2">
    <citation type="submission" date="2023-05" db="EMBL/GenBank/DDBJ databases">
        <authorList>
            <consortium name="Lawrence Berkeley National Laboratory"/>
            <person name="Steindorff A."/>
            <person name="Hensen N."/>
            <person name="Bonometti L."/>
            <person name="Westerberg I."/>
            <person name="Brannstrom I.O."/>
            <person name="Guillou S."/>
            <person name="Cros-Aarteil S."/>
            <person name="Calhoun S."/>
            <person name="Haridas S."/>
            <person name="Kuo A."/>
            <person name="Mondo S."/>
            <person name="Pangilinan J."/>
            <person name="Riley R."/>
            <person name="Labutti K."/>
            <person name="Andreopoulos B."/>
            <person name="Lipzen A."/>
            <person name="Chen C."/>
            <person name="Yanf M."/>
            <person name="Daum C."/>
            <person name="Ng V."/>
            <person name="Clum A."/>
            <person name="Ohm R."/>
            <person name="Martin F."/>
            <person name="Silar P."/>
            <person name="Natvig D."/>
            <person name="Lalanne C."/>
            <person name="Gautier V."/>
            <person name="Ament-Velasquez S.L."/>
            <person name="Kruys A."/>
            <person name="Hutchinson M.I."/>
            <person name="Powell A.J."/>
            <person name="Barry K."/>
            <person name="Miller A.N."/>
            <person name="Grigoriev I.V."/>
            <person name="Debuchy R."/>
            <person name="Gladieux P."/>
            <person name="Thoren M.H."/>
            <person name="Johannesson H."/>
        </authorList>
    </citation>
    <scope>NUCLEOTIDE SEQUENCE</scope>
    <source>
        <strain evidence="3">PSN309</strain>
    </source>
</reference>